<dbReference type="AlphaFoldDB" id="A0A150G243"/>
<protein>
    <submittedName>
        <fullName evidence="3">Uncharacterized protein</fullName>
    </submittedName>
</protein>
<organism evidence="3 4">
    <name type="scientific">Gonium pectorale</name>
    <name type="common">Green alga</name>
    <dbReference type="NCBI Taxonomy" id="33097"/>
    <lineage>
        <taxon>Eukaryota</taxon>
        <taxon>Viridiplantae</taxon>
        <taxon>Chlorophyta</taxon>
        <taxon>core chlorophytes</taxon>
        <taxon>Chlorophyceae</taxon>
        <taxon>CS clade</taxon>
        <taxon>Chlamydomonadales</taxon>
        <taxon>Volvocaceae</taxon>
        <taxon>Gonium</taxon>
    </lineage>
</organism>
<keyword evidence="4" id="KW-1185">Reference proteome</keyword>
<proteinExistence type="predicted"/>
<evidence type="ECO:0000313" key="4">
    <source>
        <dbReference type="Proteomes" id="UP000075714"/>
    </source>
</evidence>
<reference evidence="4" key="1">
    <citation type="journal article" date="2016" name="Nat. Commun.">
        <title>The Gonium pectorale genome demonstrates co-option of cell cycle regulation during the evolution of multicellularity.</title>
        <authorList>
            <person name="Hanschen E.R."/>
            <person name="Marriage T.N."/>
            <person name="Ferris P.J."/>
            <person name="Hamaji T."/>
            <person name="Toyoda A."/>
            <person name="Fujiyama A."/>
            <person name="Neme R."/>
            <person name="Noguchi H."/>
            <person name="Minakuchi Y."/>
            <person name="Suzuki M."/>
            <person name="Kawai-Toyooka H."/>
            <person name="Smith D.R."/>
            <person name="Sparks H."/>
            <person name="Anderson J."/>
            <person name="Bakaric R."/>
            <person name="Luria V."/>
            <person name="Karger A."/>
            <person name="Kirschner M.W."/>
            <person name="Durand P.M."/>
            <person name="Michod R.E."/>
            <person name="Nozaki H."/>
            <person name="Olson B.J."/>
        </authorList>
    </citation>
    <scope>NUCLEOTIDE SEQUENCE [LARGE SCALE GENOMIC DNA]</scope>
    <source>
        <strain evidence="4">NIES-2863</strain>
    </source>
</reference>
<keyword evidence="1" id="KW-0175">Coiled coil</keyword>
<evidence type="ECO:0000256" key="1">
    <source>
        <dbReference type="ARBA" id="ARBA00023054"/>
    </source>
</evidence>
<feature type="region of interest" description="Disordered" evidence="2">
    <location>
        <begin position="367"/>
        <end position="413"/>
    </location>
</feature>
<accession>A0A150G243</accession>
<dbReference type="PANTHER" id="PTHR15157">
    <property type="entry name" value="UV RADIATION RESISTANCE-ASSOCIATED GENE PROTEIN"/>
    <property type="match status" value="1"/>
</dbReference>
<gene>
    <name evidence="3" type="ORF">GPECTOR_78g96</name>
</gene>
<dbReference type="GO" id="GO:0035493">
    <property type="term" value="P:SNARE complex assembly"/>
    <property type="evidence" value="ECO:0007669"/>
    <property type="project" value="TreeGrafter"/>
</dbReference>
<dbReference type="GO" id="GO:0005768">
    <property type="term" value="C:endosome"/>
    <property type="evidence" value="ECO:0007669"/>
    <property type="project" value="TreeGrafter"/>
</dbReference>
<dbReference type="EMBL" id="LSYV01000079">
    <property type="protein sequence ID" value="KXZ43908.1"/>
    <property type="molecule type" value="Genomic_DNA"/>
</dbReference>
<comment type="caution">
    <text evidence="3">The sequence shown here is derived from an EMBL/GenBank/DDBJ whole genome shotgun (WGS) entry which is preliminary data.</text>
</comment>
<dbReference type="GO" id="GO:0000149">
    <property type="term" value="F:SNARE binding"/>
    <property type="evidence" value="ECO:0007669"/>
    <property type="project" value="TreeGrafter"/>
</dbReference>
<dbReference type="PANTHER" id="PTHR15157:SF5">
    <property type="entry name" value="UV RADIATION RESISTANCE-ASSOCIATED GENE PROTEIN"/>
    <property type="match status" value="1"/>
</dbReference>
<name>A0A150G243_GONPE</name>
<dbReference type="GO" id="GO:0000323">
    <property type="term" value="C:lytic vacuole"/>
    <property type="evidence" value="ECO:0007669"/>
    <property type="project" value="TreeGrafter"/>
</dbReference>
<dbReference type="Proteomes" id="UP000075714">
    <property type="component" value="Unassembled WGS sequence"/>
</dbReference>
<sequence length="424" mass="42586">MAGVCCSVCDSSKSALVCPACINGTLLYERRKMLLELSERRAALLQQLNALVVKRQPGVDLEVRRQRAAAEAAEASERAARAEQAVEQAGRPAGCASGQRLTLCNLKLPDAASLCSLMLQQPEPTSSCLGYLLLLADLLATYLGGPLLHEGAFQGATSVTWAPSSFWNRRPGSSAARLPLFLEEGGGGGGGGPGLGNPFPGLAANGGGGAGGGGGSLSSSSVSYDRHVDEALARQRHTELRLAYDMLARSLACFVRDKVQTLGLVLPPGWGPFGWLAVLCATVCREQGTEALLAAAAAAAAAGGGGADVGCGGLGHGDCGGGADNDDDDPAEVEEDGWDVVQAPFLPPPPSQPDEVEHWTRAMFTDASRAGGAGGGGGGGAGSGGAARRGGGGGGMGLALGLGGGAGVGPPAMSLERVRSLFSK</sequence>
<evidence type="ECO:0000256" key="2">
    <source>
        <dbReference type="SAM" id="MobiDB-lite"/>
    </source>
</evidence>
<evidence type="ECO:0000313" key="3">
    <source>
        <dbReference type="EMBL" id="KXZ43908.1"/>
    </source>
</evidence>
<dbReference type="OrthoDB" id="549573at2759"/>
<dbReference type="STRING" id="33097.A0A150G243"/>
<feature type="compositionally biased region" description="Gly residues" evidence="2">
    <location>
        <begin position="371"/>
        <end position="408"/>
    </location>
</feature>